<evidence type="ECO:0000313" key="2">
    <source>
        <dbReference type="Proteomes" id="UP001273350"/>
    </source>
</evidence>
<dbReference type="Pfam" id="PF14085">
    <property type="entry name" value="DUF4265"/>
    <property type="match status" value="1"/>
</dbReference>
<keyword evidence="2" id="KW-1185">Reference proteome</keyword>
<protein>
    <submittedName>
        <fullName evidence="1">DUF4265 domain-containing protein</fullName>
    </submittedName>
</protein>
<comment type="caution">
    <text evidence="1">The sequence shown here is derived from an EMBL/GenBank/DDBJ whole genome shotgun (WGS) entry which is preliminary data.</text>
</comment>
<dbReference type="RefSeq" id="WP_230002796.1">
    <property type="nucleotide sequence ID" value="NZ_CP087134.1"/>
</dbReference>
<name>A0ABU4R582_9FLAO</name>
<reference evidence="1 2" key="1">
    <citation type="submission" date="2023-11" db="EMBL/GenBank/DDBJ databases">
        <title>Unpublished Manusciprt.</title>
        <authorList>
            <person name="Saticioglu I.B."/>
            <person name="Ay H."/>
            <person name="Ajmi N."/>
            <person name="Altun S."/>
            <person name="Duman M."/>
        </authorList>
    </citation>
    <scope>NUCLEOTIDE SEQUENCE [LARGE SCALE GENOMIC DNA]</scope>
    <source>
        <strain evidence="1 2">Fl-318</strain>
    </source>
</reference>
<accession>A0ABU4R582</accession>
<dbReference type="EMBL" id="JAWXVI010000001">
    <property type="protein sequence ID" value="MDX6187745.1"/>
    <property type="molecule type" value="Genomic_DNA"/>
</dbReference>
<evidence type="ECO:0000313" key="1">
    <source>
        <dbReference type="EMBL" id="MDX6187745.1"/>
    </source>
</evidence>
<gene>
    <name evidence="1" type="ORF">SGQ83_00135</name>
</gene>
<proteinExistence type="predicted"/>
<dbReference type="Proteomes" id="UP001273350">
    <property type="component" value="Unassembled WGS sequence"/>
</dbReference>
<dbReference type="InterPro" id="IPR025361">
    <property type="entry name" value="DUF4265"/>
</dbReference>
<sequence length="145" mass="17173">MNNNIKVAFVQKINEAEFETETIWCERNGENFVVDNIPFVAKRISLGDTIKAEYDEDDKMYYFDDFVKISGNSTIRIFLYDDNKIESTREWLNKNDCESEVLLVRSIVAVNIPQKVYYPVIRDFLEEGEKKGNWVYEESCLEHEY</sequence>
<organism evidence="1 2">
    <name type="scientific">Flavobacterium cupriresistens</name>
    <dbReference type="NCBI Taxonomy" id="2893885"/>
    <lineage>
        <taxon>Bacteria</taxon>
        <taxon>Pseudomonadati</taxon>
        <taxon>Bacteroidota</taxon>
        <taxon>Flavobacteriia</taxon>
        <taxon>Flavobacteriales</taxon>
        <taxon>Flavobacteriaceae</taxon>
        <taxon>Flavobacterium</taxon>
    </lineage>
</organism>